<feature type="domain" description="Bacillithiol biosynthesis BshC N-terminal Rossmann-like" evidence="3">
    <location>
        <begin position="1"/>
        <end position="385"/>
    </location>
</feature>
<dbReference type="eggNOG" id="COG4365">
    <property type="taxonomic scope" value="Bacteria"/>
</dbReference>
<dbReference type="EMBL" id="JNVM01000004">
    <property type="protein sequence ID" value="KEQ27220.1"/>
    <property type="molecule type" value="Genomic_DNA"/>
</dbReference>
<organism evidence="5 6">
    <name type="scientific">Paenibacillus tyrfis</name>
    <dbReference type="NCBI Taxonomy" id="1501230"/>
    <lineage>
        <taxon>Bacteria</taxon>
        <taxon>Bacillati</taxon>
        <taxon>Bacillota</taxon>
        <taxon>Bacilli</taxon>
        <taxon>Bacillales</taxon>
        <taxon>Paenibacillaceae</taxon>
        <taxon>Paenibacillus</taxon>
    </lineage>
</organism>
<dbReference type="Pfam" id="PF24850">
    <property type="entry name" value="CC_BshC"/>
    <property type="match status" value="1"/>
</dbReference>
<dbReference type="NCBIfam" id="TIGR03998">
    <property type="entry name" value="thiol_BshC"/>
    <property type="match status" value="1"/>
</dbReference>
<evidence type="ECO:0000256" key="1">
    <source>
        <dbReference type="ARBA" id="ARBA00022598"/>
    </source>
</evidence>
<dbReference type="OrthoDB" id="9765151at2"/>
<dbReference type="InterPro" id="IPR055398">
    <property type="entry name" value="Rossmann-like_BshC"/>
</dbReference>
<dbReference type="RefSeq" id="WP_036677298.1">
    <property type="nucleotide sequence ID" value="NZ_JNVM01000004.1"/>
</dbReference>
<dbReference type="InterPro" id="IPR011199">
    <property type="entry name" value="Bacillithiol_biosynth_BshC"/>
</dbReference>
<reference evidence="5 6" key="1">
    <citation type="submission" date="2014-06" db="EMBL/GenBank/DDBJ databases">
        <title>Draft genome sequence of Paenibacillus sp. MSt1.</title>
        <authorList>
            <person name="Aw Y.K."/>
            <person name="Ong K.S."/>
            <person name="Gan H.M."/>
            <person name="Lee S.M."/>
        </authorList>
    </citation>
    <scope>NUCLEOTIDE SEQUENCE [LARGE SCALE GENOMIC DNA]</scope>
    <source>
        <strain evidence="5 6">MSt1</strain>
    </source>
</reference>
<dbReference type="PIRSF" id="PIRSF012535">
    <property type="entry name" value="UCP012535"/>
    <property type="match status" value="1"/>
</dbReference>
<dbReference type="Pfam" id="PF10079">
    <property type="entry name" value="Rossmann-like_BshC"/>
    <property type="match status" value="1"/>
</dbReference>
<evidence type="ECO:0000256" key="2">
    <source>
        <dbReference type="HAMAP-Rule" id="MF_01867"/>
    </source>
</evidence>
<sequence length="545" mass="61624">MRIEIMQWDSGQPLAGDYSDRFEKTSAFFDYNPSDADCWEARAAWIDRERIHGADRQRLAETLRRFNERAGASAEALRSIELLKDSRTLCIVGGQQASLFTGPLLVIYKAITLIRAAREASEKLGRPVVPVFWIAGEDHDFDEVNHVTVLTADQQLQKIKLQHPTGLRTSVSRTPILPEQWGEALAALEQTLMPTEFKDGLVEVLRSSTDGAVSLTDSFARLLSAWFGRDGLVLVDSDDPELRVLESPMFRQLTEQSGSINEALLRGQDKLRAAGYVPQAEVSDNGANLFVFDEQGERILLYADGEGGYTDRKGERRFSREQLLQWAEEAPERLSNNVMTRPLMQDYLFPVLGTVLGPSEIAYWALTREAFHTVGMRMPIVLPRLGFTLVEGTIQKNMQKYGLAIDDALYRLDEKQQAWLREQDQLQLDARFAEVKEQFRASYEPLIGAIAAINPGLQKLGETNLGKIIEQIDFLQYKADDGLRSQYEAGLRQFTRIGLSLLPDGKPQERVYNSLAYLNKYGDGWIRELVELSLPLDGKHRICYM</sequence>
<evidence type="ECO:0000259" key="3">
    <source>
        <dbReference type="Pfam" id="PF10079"/>
    </source>
</evidence>
<comment type="similarity">
    <text evidence="2">Belongs to the BshC family.</text>
</comment>
<evidence type="ECO:0000259" key="4">
    <source>
        <dbReference type="Pfam" id="PF24850"/>
    </source>
</evidence>
<protein>
    <recommendedName>
        <fullName evidence="2">Putative cysteine ligase BshC</fullName>
        <ecNumber evidence="2">6.-.-.-</ecNumber>
    </recommendedName>
</protein>
<dbReference type="HAMAP" id="MF_01867">
    <property type="entry name" value="BshC"/>
    <property type="match status" value="1"/>
</dbReference>
<feature type="domain" description="Bacillithiol biosynthesis BshC C-terminal coiled-coil" evidence="4">
    <location>
        <begin position="387"/>
        <end position="545"/>
    </location>
</feature>
<proteinExistence type="inferred from homology"/>
<gene>
    <name evidence="2" type="primary">bshC</name>
    <name evidence="5" type="ORF">ET33_25425</name>
</gene>
<dbReference type="Proteomes" id="UP000028123">
    <property type="component" value="Unassembled WGS sequence"/>
</dbReference>
<name>A0A081P947_9BACL</name>
<dbReference type="AlphaFoldDB" id="A0A081P947"/>
<keyword evidence="6" id="KW-1185">Reference proteome</keyword>
<keyword evidence="1 2" id="KW-0436">Ligase</keyword>
<comment type="function">
    <text evidence="2">Involved in bacillithiol (BSH) biosynthesis. May catalyze the last step of the pathway, the addition of cysteine to glucosamine malate (GlcN-Mal) to generate BSH.</text>
</comment>
<dbReference type="EC" id="6.-.-.-" evidence="2"/>
<dbReference type="InterPro" id="IPR055399">
    <property type="entry name" value="CC_BshC"/>
</dbReference>
<evidence type="ECO:0000313" key="6">
    <source>
        <dbReference type="Proteomes" id="UP000028123"/>
    </source>
</evidence>
<dbReference type="GO" id="GO:0016874">
    <property type="term" value="F:ligase activity"/>
    <property type="evidence" value="ECO:0007669"/>
    <property type="project" value="UniProtKB-UniRule"/>
</dbReference>
<accession>A0A081P947</accession>
<comment type="caution">
    <text evidence="5">The sequence shown here is derived from an EMBL/GenBank/DDBJ whole genome shotgun (WGS) entry which is preliminary data.</text>
</comment>
<evidence type="ECO:0000313" key="5">
    <source>
        <dbReference type="EMBL" id="KEQ27220.1"/>
    </source>
</evidence>